<dbReference type="PANTHER" id="PTHR30097">
    <property type="entry name" value="CATION EFFLUX SYSTEM PROTEIN CUSB"/>
    <property type="match status" value="1"/>
</dbReference>
<comment type="similarity">
    <text evidence="1">Belongs to the membrane fusion protein (MFP) (TC 8.A.1) family.</text>
</comment>
<proteinExistence type="inferred from homology"/>
<evidence type="ECO:0000256" key="2">
    <source>
        <dbReference type="ARBA" id="ARBA00022448"/>
    </source>
</evidence>
<dbReference type="RefSeq" id="WP_074663692.1">
    <property type="nucleotide sequence ID" value="NZ_MUGV01000043.1"/>
</dbReference>
<dbReference type="PROSITE" id="PS51257">
    <property type="entry name" value="PROKAR_LIPOPROTEIN"/>
    <property type="match status" value="1"/>
</dbReference>
<dbReference type="EMBL" id="MUGV01000043">
    <property type="protein sequence ID" value="OXA75661.1"/>
    <property type="molecule type" value="Genomic_DNA"/>
</dbReference>
<dbReference type="Proteomes" id="UP000198382">
    <property type="component" value="Unassembled WGS sequence"/>
</dbReference>
<evidence type="ECO:0000259" key="3">
    <source>
        <dbReference type="Pfam" id="PF25954"/>
    </source>
</evidence>
<dbReference type="Gene3D" id="2.40.420.20">
    <property type="match status" value="1"/>
</dbReference>
<sequence>MKHKLIIGIAIVSLSLTSCKKEVENPQTNTSFALSDSMLKSTTTAEAQTKPVTNELNFYGKITADNNKMIDVYPLVGGNVIKVNVELGDYVRKGQVLATIRSTDIADFEKQSLDAKSDLLVAKNSLKVAQELFDGKLNSESDVLQAKAEVAKAQSQVGKIQETYKIYNIKAGSIYEVTAPISGFIIQKSINQDMLLRNDRSENIFDIAEISEVWAMANINEMDINKVKLGIDADVTTLSYPDKVFKGKVDKIFNVIDPETKAMQARIKLQNPGYLLKPDMNANIKLSFKEEDKSMIAIPSNAIVFDKSKNFVMVFKDRHNIETRQVEVYRVVGNTTYISSGLKDNEKIITNNQLFIYRALNE</sequence>
<evidence type="ECO:0000313" key="6">
    <source>
        <dbReference type="Proteomes" id="UP000198382"/>
    </source>
</evidence>
<dbReference type="InterPro" id="IPR006143">
    <property type="entry name" value="RND_pump_MFP"/>
</dbReference>
<dbReference type="Pfam" id="PF25954">
    <property type="entry name" value="Beta-barrel_RND_2"/>
    <property type="match status" value="1"/>
</dbReference>
<dbReference type="Gene3D" id="2.40.30.170">
    <property type="match status" value="1"/>
</dbReference>
<evidence type="ECO:0000256" key="1">
    <source>
        <dbReference type="ARBA" id="ARBA00009477"/>
    </source>
</evidence>
<evidence type="ECO:0000259" key="4">
    <source>
        <dbReference type="Pfam" id="PF25973"/>
    </source>
</evidence>
<dbReference type="InterPro" id="IPR058647">
    <property type="entry name" value="BSH_CzcB-like"/>
</dbReference>
<dbReference type="Pfam" id="PF25973">
    <property type="entry name" value="BSH_CzcB"/>
    <property type="match status" value="1"/>
</dbReference>
<feature type="domain" description="CusB-like beta-barrel" evidence="3">
    <location>
        <begin position="212"/>
        <end position="287"/>
    </location>
</feature>
<comment type="caution">
    <text evidence="5">The sequence shown here is derived from an EMBL/GenBank/DDBJ whole genome shotgun (WGS) entry which is preliminary data.</text>
</comment>
<protein>
    <submittedName>
        <fullName evidence="5">Efflux transporter periplasmic adaptor subunit</fullName>
    </submittedName>
</protein>
<dbReference type="SUPFAM" id="SSF111369">
    <property type="entry name" value="HlyD-like secretion proteins"/>
    <property type="match status" value="1"/>
</dbReference>
<accession>A0ABX4BKR8</accession>
<dbReference type="NCBIfam" id="TIGR01730">
    <property type="entry name" value="RND_mfp"/>
    <property type="match status" value="1"/>
</dbReference>
<name>A0ABX4BKR8_FLAFR</name>
<keyword evidence="2" id="KW-0813">Transport</keyword>
<organism evidence="5 6">
    <name type="scientific">Flavobacterium frigidimaris</name>
    <dbReference type="NCBI Taxonomy" id="262320"/>
    <lineage>
        <taxon>Bacteria</taxon>
        <taxon>Pseudomonadati</taxon>
        <taxon>Bacteroidota</taxon>
        <taxon>Flavobacteriia</taxon>
        <taxon>Flavobacteriales</taxon>
        <taxon>Flavobacteriaceae</taxon>
        <taxon>Flavobacterium</taxon>
    </lineage>
</organism>
<dbReference type="InterPro" id="IPR058792">
    <property type="entry name" value="Beta-barrel_RND_2"/>
</dbReference>
<reference evidence="5 6" key="1">
    <citation type="submission" date="2016-11" db="EMBL/GenBank/DDBJ databases">
        <title>Whole genomes of Flavobacteriaceae.</title>
        <authorList>
            <person name="Stine C."/>
            <person name="Li C."/>
            <person name="Tadesse D."/>
        </authorList>
    </citation>
    <scope>NUCLEOTIDE SEQUENCE [LARGE SCALE GENOMIC DNA]</scope>
    <source>
        <strain evidence="5 6">DSM 15937</strain>
    </source>
</reference>
<keyword evidence="6" id="KW-1185">Reference proteome</keyword>
<feature type="domain" description="CzcB-like barrel-sandwich hybrid" evidence="4">
    <location>
        <begin position="69"/>
        <end position="208"/>
    </location>
</feature>
<dbReference type="Gene3D" id="2.40.50.100">
    <property type="match status" value="1"/>
</dbReference>
<dbReference type="InterPro" id="IPR051909">
    <property type="entry name" value="MFP_Cation_Efflux"/>
</dbReference>
<dbReference type="PANTHER" id="PTHR30097:SF4">
    <property type="entry name" value="SLR6042 PROTEIN"/>
    <property type="match status" value="1"/>
</dbReference>
<gene>
    <name evidence="5" type="ORF">B0A65_20770</name>
</gene>
<evidence type="ECO:0000313" key="5">
    <source>
        <dbReference type="EMBL" id="OXA75661.1"/>
    </source>
</evidence>